<comment type="caution">
    <text evidence="2">The sequence shown here is derived from an EMBL/GenBank/DDBJ whole genome shotgun (WGS) entry which is preliminary data.</text>
</comment>
<dbReference type="Proteomes" id="UP000276634">
    <property type="component" value="Unassembled WGS sequence"/>
</dbReference>
<reference evidence="2 3" key="1">
    <citation type="submission" date="2018-11" db="EMBL/GenBank/DDBJ databases">
        <title>Genomic Encyclopedia of Type Strains, Phase IV (KMG-IV): sequencing the most valuable type-strain genomes for metagenomic binning, comparative biology and taxonomic classification.</title>
        <authorList>
            <person name="Goeker M."/>
        </authorList>
    </citation>
    <scope>NUCLEOTIDE SEQUENCE [LARGE SCALE GENOMIC DNA]</scope>
    <source>
        <strain evidence="2 3">DSM 100275</strain>
    </source>
</reference>
<accession>A0A3N1Y1C9</accession>
<evidence type="ECO:0000313" key="3">
    <source>
        <dbReference type="Proteomes" id="UP000276634"/>
    </source>
</evidence>
<name>A0A3N1Y1C9_9GAMM</name>
<dbReference type="AlphaFoldDB" id="A0A3N1Y1C9"/>
<proteinExistence type="predicted"/>
<dbReference type="GO" id="GO:0035438">
    <property type="term" value="F:cyclic-di-GMP binding"/>
    <property type="evidence" value="ECO:0007669"/>
    <property type="project" value="InterPro"/>
</dbReference>
<organism evidence="2 3">
    <name type="scientific">Inmirania thermothiophila</name>
    <dbReference type="NCBI Taxonomy" id="1750597"/>
    <lineage>
        <taxon>Bacteria</taxon>
        <taxon>Pseudomonadati</taxon>
        <taxon>Pseudomonadota</taxon>
        <taxon>Gammaproteobacteria</taxon>
        <taxon>Chromatiales</taxon>
        <taxon>Ectothiorhodospiraceae</taxon>
        <taxon>Inmirania</taxon>
    </lineage>
</organism>
<protein>
    <submittedName>
        <fullName evidence="2">Type IV pilus assembly protein PilZ</fullName>
    </submittedName>
</protein>
<dbReference type="InterPro" id="IPR009875">
    <property type="entry name" value="PilZ_domain"/>
</dbReference>
<dbReference type="EMBL" id="RJVI01000002">
    <property type="protein sequence ID" value="ROR32626.1"/>
    <property type="molecule type" value="Genomic_DNA"/>
</dbReference>
<dbReference type="Pfam" id="PF07238">
    <property type="entry name" value="PilZ"/>
    <property type="match status" value="1"/>
</dbReference>
<keyword evidence="3" id="KW-1185">Reference proteome</keyword>
<evidence type="ECO:0000259" key="1">
    <source>
        <dbReference type="Pfam" id="PF07238"/>
    </source>
</evidence>
<dbReference type="Gene3D" id="2.40.10.220">
    <property type="entry name" value="predicted glycosyltransferase like domains"/>
    <property type="match status" value="1"/>
</dbReference>
<sequence>MAERPEGATRMPPRQGILSLTIKDKNALYAAYMPFVKNGGLFIPTQRSYRLGDEVFMLISLMDEAEKIPVAGRVVWITPPGAEGNRAAGIGVQFSDQDNGQARNKIETYLAGALQSDRPTHTM</sequence>
<gene>
    <name evidence="2" type="ORF">EDC57_1832</name>
</gene>
<evidence type="ECO:0000313" key="2">
    <source>
        <dbReference type="EMBL" id="ROR32626.1"/>
    </source>
</evidence>
<feature type="domain" description="PilZ" evidence="1">
    <location>
        <begin position="19"/>
        <end position="111"/>
    </location>
</feature>